<proteinExistence type="predicted"/>
<evidence type="ECO:0000313" key="1">
    <source>
        <dbReference type="Ensembl" id="ENSCSEP00000002241.1"/>
    </source>
</evidence>
<reference evidence="1" key="2">
    <citation type="submission" date="2025-08" db="UniProtKB">
        <authorList>
            <consortium name="Ensembl"/>
        </authorList>
    </citation>
    <scope>IDENTIFICATION</scope>
</reference>
<dbReference type="Proteomes" id="UP000265120">
    <property type="component" value="Chromosome 14"/>
</dbReference>
<reference evidence="1 2" key="1">
    <citation type="journal article" date="2014" name="Nat. Genet.">
        <title>Whole-genome sequence of a flatfish provides insights into ZW sex chromosome evolution and adaptation to a benthic lifestyle.</title>
        <authorList>
            <person name="Chen S."/>
            <person name="Zhang G."/>
            <person name="Shao C."/>
            <person name="Huang Q."/>
            <person name="Liu G."/>
            <person name="Zhang P."/>
            <person name="Song W."/>
            <person name="An N."/>
            <person name="Chalopin D."/>
            <person name="Volff J.N."/>
            <person name="Hong Y."/>
            <person name="Li Q."/>
            <person name="Sha Z."/>
            <person name="Zhou H."/>
            <person name="Xie M."/>
            <person name="Yu Q."/>
            <person name="Liu Y."/>
            <person name="Xiang H."/>
            <person name="Wang N."/>
            <person name="Wu K."/>
            <person name="Yang C."/>
            <person name="Zhou Q."/>
            <person name="Liao X."/>
            <person name="Yang L."/>
            <person name="Hu Q."/>
            <person name="Zhang J."/>
            <person name="Meng L."/>
            <person name="Jin L."/>
            <person name="Tian Y."/>
            <person name="Lian J."/>
            <person name="Yang J."/>
            <person name="Miao G."/>
            <person name="Liu S."/>
            <person name="Liang Z."/>
            <person name="Yan F."/>
            <person name="Li Y."/>
            <person name="Sun B."/>
            <person name="Zhang H."/>
            <person name="Zhang J."/>
            <person name="Zhu Y."/>
            <person name="Du M."/>
            <person name="Zhao Y."/>
            <person name="Schartl M."/>
            <person name="Tang Q."/>
            <person name="Wang J."/>
        </authorList>
    </citation>
    <scope>NUCLEOTIDE SEQUENCE</scope>
</reference>
<accession>A0A3P8UNI5</accession>
<sequence>TENFPLRSVVSSFSCSAAWRCSSQRCSSPCVCWEDMRDMRNLLSKLRDTMPLPLKNQDDSSLLNLTPPPLVRLRKRRFPGLCCVVSG</sequence>
<dbReference type="Ensembl" id="ENSCSET00000002281.1">
    <property type="protein sequence ID" value="ENSCSEP00000002241.1"/>
    <property type="gene ID" value="ENSCSEG00000001488.1"/>
</dbReference>
<organism evidence="1 2">
    <name type="scientific">Cynoglossus semilaevis</name>
    <name type="common">Tongue sole</name>
    <dbReference type="NCBI Taxonomy" id="244447"/>
    <lineage>
        <taxon>Eukaryota</taxon>
        <taxon>Metazoa</taxon>
        <taxon>Chordata</taxon>
        <taxon>Craniata</taxon>
        <taxon>Vertebrata</taxon>
        <taxon>Euteleostomi</taxon>
        <taxon>Actinopterygii</taxon>
        <taxon>Neopterygii</taxon>
        <taxon>Teleostei</taxon>
        <taxon>Neoteleostei</taxon>
        <taxon>Acanthomorphata</taxon>
        <taxon>Carangaria</taxon>
        <taxon>Pleuronectiformes</taxon>
        <taxon>Pleuronectoidei</taxon>
        <taxon>Cynoglossidae</taxon>
        <taxon>Cynoglossinae</taxon>
        <taxon>Cynoglossus</taxon>
    </lineage>
</organism>
<name>A0A3P8UNI5_CYNSE</name>
<evidence type="ECO:0000313" key="2">
    <source>
        <dbReference type="Proteomes" id="UP000265120"/>
    </source>
</evidence>
<reference evidence="1" key="3">
    <citation type="submission" date="2025-09" db="UniProtKB">
        <authorList>
            <consortium name="Ensembl"/>
        </authorList>
    </citation>
    <scope>IDENTIFICATION</scope>
</reference>
<dbReference type="GeneTree" id="ENSGT00940000153725"/>
<keyword evidence="2" id="KW-1185">Reference proteome</keyword>
<dbReference type="AlphaFoldDB" id="A0A3P8UNI5"/>
<protein>
    <submittedName>
        <fullName evidence="1">Regulator of G protein signaling 7 binding protein b</fullName>
    </submittedName>
</protein>